<evidence type="ECO:0000256" key="2">
    <source>
        <dbReference type="SAM" id="Phobius"/>
    </source>
</evidence>
<name>A0A1S9PBU3_9SPHI</name>
<protein>
    <recommendedName>
        <fullName evidence="5">Outer membrane protein beta-barrel domain-containing protein</fullName>
    </recommendedName>
</protein>
<organism evidence="3 4">
    <name type="scientific">Mucilaginibacter pedocola</name>
    <dbReference type="NCBI Taxonomy" id="1792845"/>
    <lineage>
        <taxon>Bacteria</taxon>
        <taxon>Pseudomonadati</taxon>
        <taxon>Bacteroidota</taxon>
        <taxon>Sphingobacteriia</taxon>
        <taxon>Sphingobacteriales</taxon>
        <taxon>Sphingobacteriaceae</taxon>
        <taxon>Mucilaginibacter</taxon>
    </lineage>
</organism>
<gene>
    <name evidence="3" type="ORF">BC343_07020</name>
</gene>
<keyword evidence="2" id="KW-1133">Transmembrane helix</keyword>
<dbReference type="AlphaFoldDB" id="A0A1S9PBU3"/>
<evidence type="ECO:0000256" key="1">
    <source>
        <dbReference type="SAM" id="MobiDB-lite"/>
    </source>
</evidence>
<accession>A0A1S9PBU3</accession>
<feature type="compositionally biased region" description="Basic and acidic residues" evidence="1">
    <location>
        <begin position="156"/>
        <end position="174"/>
    </location>
</feature>
<dbReference type="Proteomes" id="UP000189739">
    <property type="component" value="Unassembled WGS sequence"/>
</dbReference>
<evidence type="ECO:0000313" key="4">
    <source>
        <dbReference type="Proteomes" id="UP000189739"/>
    </source>
</evidence>
<dbReference type="OrthoDB" id="1419682at2"/>
<dbReference type="RefSeq" id="WP_078349122.1">
    <property type="nucleotide sequence ID" value="NZ_MBTF01000023.1"/>
</dbReference>
<sequence length="382" mass="42340">MKEELIDHIRTQLTEFEVGYRDGAWERFNRQQGRRRRVVFWTRLAGAAAILLCILRIIVPWVHQDGVVIQNHPQAQANRIRPVTPIAEQQHSPPARAVAVSRIIKKARPTVAEGGALTEETPGRLTDSLNSMRPLLAAMENPGPMALQVAGPFTESGHEEKIPPGEKQEVRTGVRERASGKWRLAFAFGQAMDNRLKADIGLGLDIAYKATGRLSISAGVHFNQLGGGFRDRHPDLSTSTGKVLTGSQASLQGIEIPFGLEIKASSRLYAHAGISAYAVTGQRQHLDYTEQKTTVNTYVDPDGNMRSETVTVNEFSTESVPEEQLRRRSGVFGLYNFAIGWRQQVAKKYAVSIEPFVKVPLSRYSDQNLNLVQGGLRLKVDL</sequence>
<feature type="region of interest" description="Disordered" evidence="1">
    <location>
        <begin position="155"/>
        <end position="174"/>
    </location>
</feature>
<reference evidence="3 4" key="1">
    <citation type="submission" date="2016-07" db="EMBL/GenBank/DDBJ databases">
        <title>Genomic analysis of zinc-resistant bacterium Mucilaginibacter pedocola TBZ30.</title>
        <authorList>
            <person name="Huang J."/>
            <person name="Tang J."/>
        </authorList>
    </citation>
    <scope>NUCLEOTIDE SEQUENCE [LARGE SCALE GENOMIC DNA]</scope>
    <source>
        <strain evidence="3 4">TBZ30</strain>
    </source>
</reference>
<keyword evidence="2" id="KW-0472">Membrane</keyword>
<comment type="caution">
    <text evidence="3">The sequence shown here is derived from an EMBL/GenBank/DDBJ whole genome shotgun (WGS) entry which is preliminary data.</text>
</comment>
<evidence type="ECO:0000313" key="3">
    <source>
        <dbReference type="EMBL" id="OOQ58425.1"/>
    </source>
</evidence>
<evidence type="ECO:0008006" key="5">
    <source>
        <dbReference type="Google" id="ProtNLM"/>
    </source>
</evidence>
<feature type="transmembrane region" description="Helical" evidence="2">
    <location>
        <begin position="40"/>
        <end position="62"/>
    </location>
</feature>
<dbReference type="EMBL" id="MBTF01000023">
    <property type="protein sequence ID" value="OOQ58425.1"/>
    <property type="molecule type" value="Genomic_DNA"/>
</dbReference>
<keyword evidence="2" id="KW-0812">Transmembrane</keyword>
<proteinExistence type="predicted"/>
<keyword evidence="4" id="KW-1185">Reference proteome</keyword>
<dbReference type="STRING" id="1792845.BC343_07020"/>